<organism evidence="2 3">
    <name type="scientific">Aliidiomarina minuta</name>
    <dbReference type="NCBI Taxonomy" id="880057"/>
    <lineage>
        <taxon>Bacteria</taxon>
        <taxon>Pseudomonadati</taxon>
        <taxon>Pseudomonadota</taxon>
        <taxon>Gammaproteobacteria</taxon>
        <taxon>Alteromonadales</taxon>
        <taxon>Idiomarinaceae</taxon>
        <taxon>Aliidiomarina</taxon>
    </lineage>
</organism>
<dbReference type="CDD" id="cd01012">
    <property type="entry name" value="YcaC_related"/>
    <property type="match status" value="1"/>
</dbReference>
<reference evidence="2 3" key="1">
    <citation type="journal article" date="2011" name="Front. Microbiol.">
        <title>Genomic signatures of strain selection and enhancement in Bacillus atrophaeus var. globigii, a historical biowarfare simulant.</title>
        <authorList>
            <person name="Gibbons H.S."/>
            <person name="Broomall S.M."/>
            <person name="McNew L.A."/>
            <person name="Daligault H."/>
            <person name="Chapman C."/>
            <person name="Bruce D."/>
            <person name="Karavis M."/>
            <person name="Krepps M."/>
            <person name="McGregor P.A."/>
            <person name="Hong C."/>
            <person name="Park K.H."/>
            <person name="Akmal A."/>
            <person name="Feldman A."/>
            <person name="Lin J.S."/>
            <person name="Chang W.E."/>
            <person name="Higgs B.W."/>
            <person name="Demirev P."/>
            <person name="Lindquist J."/>
            <person name="Liem A."/>
            <person name="Fochler E."/>
            <person name="Read T.D."/>
            <person name="Tapia R."/>
            <person name="Johnson S."/>
            <person name="Bishop-Lilly K.A."/>
            <person name="Detter C."/>
            <person name="Han C."/>
            <person name="Sozhamannan S."/>
            <person name="Rosenzweig C.N."/>
            <person name="Skowronski E.W."/>
        </authorList>
    </citation>
    <scope>NUCLEOTIDE SEQUENCE [LARGE SCALE GENOMIC DNA]</scope>
    <source>
        <strain evidence="2 3">MLST1</strain>
    </source>
</reference>
<dbReference type="AlphaFoldDB" id="A0A432WA60"/>
<proteinExistence type="predicted"/>
<dbReference type="InterPro" id="IPR036380">
    <property type="entry name" value="Isochorismatase-like_sf"/>
</dbReference>
<dbReference type="OrthoDB" id="9796958at2"/>
<comment type="caution">
    <text evidence="2">The sequence shown here is derived from an EMBL/GenBank/DDBJ whole genome shotgun (WGS) entry which is preliminary data.</text>
</comment>
<evidence type="ECO:0000313" key="3">
    <source>
        <dbReference type="Proteomes" id="UP000288293"/>
    </source>
</evidence>
<dbReference type="RefSeq" id="WP_126803744.1">
    <property type="nucleotide sequence ID" value="NZ_PIPL01000001.1"/>
</dbReference>
<evidence type="ECO:0000313" key="2">
    <source>
        <dbReference type="EMBL" id="RUO26931.1"/>
    </source>
</evidence>
<name>A0A432WA60_9GAMM</name>
<accession>A0A432WA60</accession>
<dbReference type="Gene3D" id="3.40.50.850">
    <property type="entry name" value="Isochorismatase-like"/>
    <property type="match status" value="1"/>
</dbReference>
<dbReference type="InterPro" id="IPR000868">
    <property type="entry name" value="Isochorismatase-like_dom"/>
</dbReference>
<sequence>MKHSPLIQRHACFVLLIDIQQKLAPAIAESESVIERNQWLLNIAHELSVPVVATEQYPSGLGHTVAALEEQMKQAIVYEKLHFSAFQEKSIADALVGLNRPQVIITGTETHVCVLQTALDMQEAGLQVFVVEDAVGSRRELNKQLALQRMQQAGCVIVSSEMVAFEWLQRCATDEFRHISKTYIR</sequence>
<feature type="domain" description="Isochorismatase-like" evidence="1">
    <location>
        <begin position="14"/>
        <end position="161"/>
    </location>
</feature>
<dbReference type="Pfam" id="PF00857">
    <property type="entry name" value="Isochorismatase"/>
    <property type="match status" value="1"/>
</dbReference>
<evidence type="ECO:0000259" key="1">
    <source>
        <dbReference type="Pfam" id="PF00857"/>
    </source>
</evidence>
<dbReference type="InterPro" id="IPR050993">
    <property type="entry name" value="Isochorismatase_domain"/>
</dbReference>
<gene>
    <name evidence="2" type="ORF">CWE09_09635</name>
</gene>
<dbReference type="PANTHER" id="PTHR14119:SF3">
    <property type="entry name" value="ISOCHORISMATASE DOMAIN-CONTAINING PROTEIN 2"/>
    <property type="match status" value="1"/>
</dbReference>
<protein>
    <submittedName>
        <fullName evidence="2">Hydrolase</fullName>
    </submittedName>
</protein>
<dbReference type="EMBL" id="PIPL01000001">
    <property type="protein sequence ID" value="RUO26931.1"/>
    <property type="molecule type" value="Genomic_DNA"/>
</dbReference>
<dbReference type="GO" id="GO:0016787">
    <property type="term" value="F:hydrolase activity"/>
    <property type="evidence" value="ECO:0007669"/>
    <property type="project" value="UniProtKB-KW"/>
</dbReference>
<dbReference type="Proteomes" id="UP000288293">
    <property type="component" value="Unassembled WGS sequence"/>
</dbReference>
<dbReference type="SUPFAM" id="SSF52499">
    <property type="entry name" value="Isochorismatase-like hydrolases"/>
    <property type="match status" value="1"/>
</dbReference>
<keyword evidence="2" id="KW-0378">Hydrolase</keyword>
<dbReference type="PANTHER" id="PTHR14119">
    <property type="entry name" value="HYDROLASE"/>
    <property type="match status" value="1"/>
</dbReference>
<keyword evidence="3" id="KW-1185">Reference proteome</keyword>